<dbReference type="EMBL" id="JAVRBG010000003">
    <property type="protein sequence ID" value="MDT0293890.1"/>
    <property type="molecule type" value="Genomic_DNA"/>
</dbReference>
<evidence type="ECO:0000313" key="3">
    <source>
        <dbReference type="Proteomes" id="UP001182991"/>
    </source>
</evidence>
<sequence>MRKLLPLLFLLTFTSSIWSQEMELYTQFNGNFDYTAIGNTLNLEENENAENCDILTSSSAILSLDPGQQVEAAYLYWAGSGTGDFEILVNNQPVSSQREFSLLVNNLDFFAAFADITSLVQSEGNGAYTISDLDLLSFINPLHCNGGVNYGGWSILIVYEDLTLPSNQVNLYDGFELVGTFQNNILEFQLDNLNVIDTQGAKIGFLAWEGDASLAEGEQLKLNGNVLSNALNPPHNAFNGTNSFTGATDLYNMDLDVYEVENFINIGDTSATIELTSFADYVMVNSVVTVFNSTLPDPAVTIDAIVTACNSREISVEYTIDNFSGTDILPSGTLVTFFADDQLLEEVFTPNDLAVGASESFQLNLNIPSSISNSFTLEVKVNLDTQENTIISEIDPSNNTTSLAINLGNVFIASPPLDLEVCDDASNDGVEIFDFSENTNLAIGNQQNATATYYTSFANAEDDIDPITNPDNFENTDNPQEIFIKIQSSTDPDCFAIASFFLRIYQTPIAGFPDDLFSCDEGEMDGISFFDLTENTSLIGNNQQNVSIDYYLTQADAETDSNPISNSNNYQNTNNPQTIYAVIYNSNYESCKDIVSFQLSVKEIPVTEIKGDLKCDTGFDANDFDLSEVTQQISLSSDQEITGYFLSLADANSFENPINAPFSYQNTENPQRIFVRVDSNLPDICSHIYFFDISTQHCEPFIPEGFSPNGDGINDTFFITGLYDIFEKFQLQIFNRYGNLIYKGNNMVEAWDGTSNKGLNNVGKDLPTGTYFYILDLKDPEFGPYKGWVYLNR</sequence>
<feature type="signal peptide" evidence="1">
    <location>
        <begin position="1"/>
        <end position="19"/>
    </location>
</feature>
<reference evidence="3" key="1">
    <citation type="submission" date="2023-07" db="EMBL/GenBank/DDBJ databases">
        <title>Isolating and identifying novel microbial strains from the Mariana Trench.</title>
        <authorList>
            <person name="Fu H."/>
        </authorList>
    </citation>
    <scope>NUCLEOTIDE SEQUENCE [LARGE SCALE GENOMIC DNA]</scope>
    <source>
        <strain evidence="3">T-y2</strain>
    </source>
</reference>
<dbReference type="RefSeq" id="WP_311400842.1">
    <property type="nucleotide sequence ID" value="NZ_JAVRBG010000003.1"/>
</dbReference>
<name>A0ABU2KGQ4_9FLAO</name>
<evidence type="ECO:0000313" key="2">
    <source>
        <dbReference type="EMBL" id="MDT0293890.1"/>
    </source>
</evidence>
<feature type="chain" id="PRO_5047415155" evidence="1">
    <location>
        <begin position="20"/>
        <end position="793"/>
    </location>
</feature>
<evidence type="ECO:0000256" key="1">
    <source>
        <dbReference type="SAM" id="SignalP"/>
    </source>
</evidence>
<organism evidence="2 3">
    <name type="scientific">Mesonia ostreae</name>
    <dbReference type="NCBI Taxonomy" id="861110"/>
    <lineage>
        <taxon>Bacteria</taxon>
        <taxon>Pseudomonadati</taxon>
        <taxon>Bacteroidota</taxon>
        <taxon>Flavobacteriia</taxon>
        <taxon>Flavobacteriales</taxon>
        <taxon>Flavobacteriaceae</taxon>
        <taxon>Mesonia</taxon>
    </lineage>
</organism>
<proteinExistence type="predicted"/>
<dbReference type="InterPro" id="IPR026341">
    <property type="entry name" value="T9SS_type_B"/>
</dbReference>
<keyword evidence="3" id="KW-1185">Reference proteome</keyword>
<accession>A0ABU2KGQ4</accession>
<comment type="caution">
    <text evidence="2">The sequence shown here is derived from an EMBL/GenBank/DDBJ whole genome shotgun (WGS) entry which is preliminary data.</text>
</comment>
<protein>
    <submittedName>
        <fullName evidence="2">Gliding motility-associated C-terminal domain-containing protein</fullName>
    </submittedName>
</protein>
<dbReference type="Proteomes" id="UP001182991">
    <property type="component" value="Unassembled WGS sequence"/>
</dbReference>
<dbReference type="Pfam" id="PF13585">
    <property type="entry name" value="CHU_C"/>
    <property type="match status" value="1"/>
</dbReference>
<gene>
    <name evidence="2" type="ORF">RLT85_04525</name>
</gene>
<keyword evidence="1" id="KW-0732">Signal</keyword>
<dbReference type="NCBIfam" id="TIGR04131">
    <property type="entry name" value="Bac_Flav_CTERM"/>
    <property type="match status" value="1"/>
</dbReference>